<name>A0ABS9V355_9BACT</name>
<evidence type="ECO:0000313" key="1">
    <source>
        <dbReference type="EMBL" id="MCH7410842.1"/>
    </source>
</evidence>
<sequence length="364" mass="40557">MVRIDKTAIAIIIMIYCVACSKVDDIPADPISAQTNWVKSNSVDEAILNSSFSNGELNLIAVENYYKNIHLKSPANPKSFKGFISRPGWHKLPIHNQLFVSRTETDIYIAPSGDMSNESFIKLSPKDYDKNFIRFEDIPSWQGESFGLSGTGLILIPYRTAIAGIAENEPSFLLIETAENQNSVNVANVSLIKPNVIDYFDQVYQISSYDDFFIANIGGVIVQINSDKSINTVGSFNYFKSAVLEDEIVSFGIHLQSNSVTTFKSSKNGKNRTETNKLTLPSEFSDIEITTIDNKIIGFKNDRIYKIELAPNEMKITPLVNKNLEEGFITSITQANNTVVVTALCHVICGVYTKPLSDFFEVKN</sequence>
<reference evidence="1" key="1">
    <citation type="submission" date="2022-03" db="EMBL/GenBank/DDBJ databases">
        <title>De novo assembled genomes of Belliella spp. (Cyclobacteriaceae) strains.</title>
        <authorList>
            <person name="Szabo A."/>
            <person name="Korponai K."/>
            <person name="Felfoldi T."/>
        </authorList>
    </citation>
    <scope>NUCLEOTIDE SEQUENCE</scope>
    <source>
        <strain evidence="1">DSM 111904</strain>
    </source>
</reference>
<dbReference type="EMBL" id="JAKZGP010000048">
    <property type="protein sequence ID" value="MCH7410842.1"/>
    <property type="molecule type" value="Genomic_DNA"/>
</dbReference>
<comment type="caution">
    <text evidence="1">The sequence shown here is derived from an EMBL/GenBank/DDBJ whole genome shotgun (WGS) entry which is preliminary data.</text>
</comment>
<keyword evidence="2" id="KW-1185">Reference proteome</keyword>
<evidence type="ECO:0000313" key="2">
    <source>
        <dbReference type="Proteomes" id="UP001165489"/>
    </source>
</evidence>
<gene>
    <name evidence="1" type="ORF">MM239_15650</name>
</gene>
<protein>
    <submittedName>
        <fullName evidence="1">Uncharacterized protein</fullName>
    </submittedName>
</protein>
<dbReference type="Proteomes" id="UP001165489">
    <property type="component" value="Unassembled WGS sequence"/>
</dbReference>
<accession>A0ABS9V355</accession>
<organism evidence="1 2">
    <name type="scientific">Belliella filtrata</name>
    <dbReference type="NCBI Taxonomy" id="2923435"/>
    <lineage>
        <taxon>Bacteria</taxon>
        <taxon>Pseudomonadati</taxon>
        <taxon>Bacteroidota</taxon>
        <taxon>Cytophagia</taxon>
        <taxon>Cytophagales</taxon>
        <taxon>Cyclobacteriaceae</taxon>
        <taxon>Belliella</taxon>
    </lineage>
</organism>
<dbReference type="RefSeq" id="WP_241349201.1">
    <property type="nucleotide sequence ID" value="NZ_JAKZGP010000048.1"/>
</dbReference>
<proteinExistence type="predicted"/>